<evidence type="ECO:0000313" key="2">
    <source>
        <dbReference type="EMBL" id="KAJ8346628.1"/>
    </source>
</evidence>
<feature type="compositionally biased region" description="Pro residues" evidence="1">
    <location>
        <begin position="73"/>
        <end position="85"/>
    </location>
</feature>
<dbReference type="AlphaFoldDB" id="A0A9Q1INY5"/>
<organism evidence="2 3">
    <name type="scientific">Synaphobranchus kaupii</name>
    <name type="common">Kaup's arrowtooth eel</name>
    <dbReference type="NCBI Taxonomy" id="118154"/>
    <lineage>
        <taxon>Eukaryota</taxon>
        <taxon>Metazoa</taxon>
        <taxon>Chordata</taxon>
        <taxon>Craniata</taxon>
        <taxon>Vertebrata</taxon>
        <taxon>Euteleostomi</taxon>
        <taxon>Actinopterygii</taxon>
        <taxon>Neopterygii</taxon>
        <taxon>Teleostei</taxon>
        <taxon>Anguilliformes</taxon>
        <taxon>Synaphobranchidae</taxon>
        <taxon>Synaphobranchus</taxon>
    </lineage>
</organism>
<protein>
    <submittedName>
        <fullName evidence="2">Uncharacterized protein</fullName>
    </submittedName>
</protein>
<dbReference type="EMBL" id="JAINUF010000011">
    <property type="protein sequence ID" value="KAJ8346628.1"/>
    <property type="molecule type" value="Genomic_DNA"/>
</dbReference>
<gene>
    <name evidence="2" type="ORF">SKAU_G00280290</name>
</gene>
<comment type="caution">
    <text evidence="2">The sequence shown here is derived from an EMBL/GenBank/DDBJ whole genome shotgun (WGS) entry which is preliminary data.</text>
</comment>
<evidence type="ECO:0000256" key="1">
    <source>
        <dbReference type="SAM" id="MobiDB-lite"/>
    </source>
</evidence>
<evidence type="ECO:0000313" key="3">
    <source>
        <dbReference type="Proteomes" id="UP001152622"/>
    </source>
</evidence>
<dbReference type="Proteomes" id="UP001152622">
    <property type="component" value="Chromosome 11"/>
</dbReference>
<feature type="region of interest" description="Disordered" evidence="1">
    <location>
        <begin position="22"/>
        <end position="85"/>
    </location>
</feature>
<keyword evidence="3" id="KW-1185">Reference proteome</keyword>
<accession>A0A9Q1INY5</accession>
<proteinExistence type="predicted"/>
<sequence length="190" mass="21432">MLANGTYFEARQYLGRAEFSDLQSDVEGGKRKRRANPMYEDYDRGHRAKRTRLPMEQSCSSEDESNKSFLQLQPPPPPPPLPQFSPEPQSFMEQLGPAVNTSENTYWKDALRTILQCVEEVKSQVADLHRKVDLVLLHNTSGCEDLNLEVDLPMHTMEEDNKVVVKPLNCQMNLIILIGGIRSGMAGGSQ</sequence>
<reference evidence="2" key="1">
    <citation type="journal article" date="2023" name="Science">
        <title>Genome structures resolve the early diversification of teleost fishes.</title>
        <authorList>
            <person name="Parey E."/>
            <person name="Louis A."/>
            <person name="Montfort J."/>
            <person name="Bouchez O."/>
            <person name="Roques C."/>
            <person name="Iampietro C."/>
            <person name="Lluch J."/>
            <person name="Castinel A."/>
            <person name="Donnadieu C."/>
            <person name="Desvignes T."/>
            <person name="Floi Bucao C."/>
            <person name="Jouanno E."/>
            <person name="Wen M."/>
            <person name="Mejri S."/>
            <person name="Dirks R."/>
            <person name="Jansen H."/>
            <person name="Henkel C."/>
            <person name="Chen W.J."/>
            <person name="Zahm M."/>
            <person name="Cabau C."/>
            <person name="Klopp C."/>
            <person name="Thompson A.W."/>
            <person name="Robinson-Rechavi M."/>
            <person name="Braasch I."/>
            <person name="Lecointre G."/>
            <person name="Bobe J."/>
            <person name="Postlethwait J.H."/>
            <person name="Berthelot C."/>
            <person name="Roest Crollius H."/>
            <person name="Guiguen Y."/>
        </authorList>
    </citation>
    <scope>NUCLEOTIDE SEQUENCE</scope>
    <source>
        <strain evidence="2">WJC10195</strain>
    </source>
</reference>
<name>A0A9Q1INY5_SYNKA</name>